<dbReference type="PANTHER" id="PTHR10454">
    <property type="entry name" value="CASPASE"/>
    <property type="match status" value="1"/>
</dbReference>
<protein>
    <submittedName>
        <fullName evidence="6">Caspase-7</fullName>
    </submittedName>
</protein>
<feature type="compositionally biased region" description="Low complexity" evidence="3">
    <location>
        <begin position="165"/>
        <end position="180"/>
    </location>
</feature>
<dbReference type="GO" id="GO:0043525">
    <property type="term" value="P:positive regulation of neuron apoptotic process"/>
    <property type="evidence" value="ECO:0007669"/>
    <property type="project" value="TreeGrafter"/>
</dbReference>
<evidence type="ECO:0000256" key="1">
    <source>
        <dbReference type="ARBA" id="ARBA00010134"/>
    </source>
</evidence>
<dbReference type="SUPFAM" id="SSF52129">
    <property type="entry name" value="Caspase-like"/>
    <property type="match status" value="1"/>
</dbReference>
<feature type="compositionally biased region" description="Polar residues" evidence="3">
    <location>
        <begin position="61"/>
        <end position="70"/>
    </location>
</feature>
<feature type="region of interest" description="Disordered" evidence="3">
    <location>
        <begin position="155"/>
        <end position="198"/>
    </location>
</feature>
<proteinExistence type="inferred from homology"/>
<feature type="domain" description="Caspase family p10" evidence="4">
    <location>
        <begin position="342"/>
        <end position="417"/>
    </location>
</feature>
<dbReference type="AlphaFoldDB" id="A0A8D8BGK8"/>
<dbReference type="Gene3D" id="3.40.50.1460">
    <property type="match status" value="1"/>
</dbReference>
<feature type="compositionally biased region" description="Polar residues" evidence="3">
    <location>
        <begin position="155"/>
        <end position="164"/>
    </location>
</feature>
<organism evidence="6">
    <name type="scientific">Culex pipiens</name>
    <name type="common">House mosquito</name>
    <dbReference type="NCBI Taxonomy" id="7175"/>
    <lineage>
        <taxon>Eukaryota</taxon>
        <taxon>Metazoa</taxon>
        <taxon>Ecdysozoa</taxon>
        <taxon>Arthropoda</taxon>
        <taxon>Hexapoda</taxon>
        <taxon>Insecta</taxon>
        <taxon>Pterygota</taxon>
        <taxon>Neoptera</taxon>
        <taxon>Endopterygota</taxon>
        <taxon>Diptera</taxon>
        <taxon>Nematocera</taxon>
        <taxon>Culicoidea</taxon>
        <taxon>Culicidae</taxon>
        <taxon>Culicinae</taxon>
        <taxon>Culicini</taxon>
        <taxon>Culex</taxon>
        <taxon>Culex</taxon>
    </lineage>
</organism>
<dbReference type="PROSITE" id="PS50207">
    <property type="entry name" value="CASPASE_P10"/>
    <property type="match status" value="1"/>
</dbReference>
<dbReference type="GO" id="GO:0004197">
    <property type="term" value="F:cysteine-type endopeptidase activity"/>
    <property type="evidence" value="ECO:0007669"/>
    <property type="project" value="InterPro"/>
</dbReference>
<feature type="region of interest" description="Disordered" evidence="3">
    <location>
        <begin position="44"/>
        <end position="80"/>
    </location>
</feature>
<accession>A0A8D8BGK8</accession>
<evidence type="ECO:0000313" key="6">
    <source>
        <dbReference type="EMBL" id="CAG6473137.1"/>
    </source>
</evidence>
<feature type="domain" description="Caspase family p20" evidence="5">
    <location>
        <begin position="206"/>
        <end position="329"/>
    </location>
</feature>
<dbReference type="PROSITE" id="PS50208">
    <property type="entry name" value="CASPASE_P20"/>
    <property type="match status" value="1"/>
</dbReference>
<dbReference type="InterPro" id="IPR002138">
    <property type="entry name" value="Pept_C14_p10"/>
</dbReference>
<dbReference type="GO" id="GO:0006508">
    <property type="term" value="P:proteolysis"/>
    <property type="evidence" value="ECO:0007669"/>
    <property type="project" value="InterPro"/>
</dbReference>
<name>A0A8D8BGK8_CULPI</name>
<dbReference type="InterPro" id="IPR011600">
    <property type="entry name" value="Pept_C14_caspase"/>
</dbReference>
<evidence type="ECO:0000256" key="3">
    <source>
        <dbReference type="SAM" id="MobiDB-lite"/>
    </source>
</evidence>
<comment type="similarity">
    <text evidence="1 2">Belongs to the peptidase C14A family.</text>
</comment>
<sequence>MYNKGTKSTFSSSSQQYSYRTATATSSSTTSKTVISGGIMSSTVNSNSSSSTQHQGAFRRSSATAITNSPDAFIRNERPYNSVRGPLGQSYSGSVTGAAIGALGGYGSNRLERSTSSINRPLALPSSVTTGRPPLSPLPQKTIWDAKPYTGSTFSSGNSGLTAASSVRPSSSYSSPSTSSGIVRSPFGSTSSTASSSVERYNLRNQKGYVLIFHHKHFKNAKAIREGSEKDLQLLKQFFTKYRVKSPDICENYTVLRIKDKMKKIAEKDFSKYSCLLVIVMSHGETKDRIQAYDNLYNFEQEVVERVLTNTTLKDKPKLFFIQACKGSATMQHDATSVATNKNDMLKCYSTYEGTVSLRDTSLGTYFIQTLFTLIEEQSDKDVADLMILTRKRFKDDKVPQAPTDTSTLTKKFYFRDLK</sequence>
<dbReference type="InterPro" id="IPR029030">
    <property type="entry name" value="Caspase-like_dom_sf"/>
</dbReference>
<dbReference type="GO" id="GO:0005737">
    <property type="term" value="C:cytoplasm"/>
    <property type="evidence" value="ECO:0007669"/>
    <property type="project" value="TreeGrafter"/>
</dbReference>
<evidence type="ECO:0000256" key="2">
    <source>
        <dbReference type="RuleBase" id="RU003971"/>
    </source>
</evidence>
<dbReference type="EMBL" id="HBUE01072115">
    <property type="protein sequence ID" value="CAG6473137.1"/>
    <property type="molecule type" value="Transcribed_RNA"/>
</dbReference>
<dbReference type="PRINTS" id="PR00376">
    <property type="entry name" value="IL1BCENZYME"/>
</dbReference>
<dbReference type="Pfam" id="PF00656">
    <property type="entry name" value="Peptidase_C14"/>
    <property type="match status" value="1"/>
</dbReference>
<dbReference type="GO" id="GO:0006915">
    <property type="term" value="P:apoptotic process"/>
    <property type="evidence" value="ECO:0007669"/>
    <property type="project" value="TreeGrafter"/>
</dbReference>
<dbReference type="InterPro" id="IPR015917">
    <property type="entry name" value="Pept_C14A"/>
</dbReference>
<reference evidence="6" key="1">
    <citation type="submission" date="2021-05" db="EMBL/GenBank/DDBJ databases">
        <authorList>
            <person name="Alioto T."/>
            <person name="Alioto T."/>
            <person name="Gomez Garrido J."/>
        </authorList>
    </citation>
    <scope>NUCLEOTIDE SEQUENCE</scope>
</reference>
<dbReference type="InterPro" id="IPR002398">
    <property type="entry name" value="Pept_C14"/>
</dbReference>
<feature type="region of interest" description="Disordered" evidence="3">
    <location>
        <begin position="117"/>
        <end position="142"/>
    </location>
</feature>
<dbReference type="InterPro" id="IPR001309">
    <property type="entry name" value="Pept_C14_p20"/>
</dbReference>
<evidence type="ECO:0000259" key="4">
    <source>
        <dbReference type="PROSITE" id="PS50207"/>
    </source>
</evidence>
<dbReference type="SMART" id="SM00115">
    <property type="entry name" value="CASc"/>
    <property type="match status" value="1"/>
</dbReference>
<dbReference type="PANTHER" id="PTHR10454:SF232">
    <property type="entry name" value="AT03047P-RELATED"/>
    <property type="match status" value="1"/>
</dbReference>
<evidence type="ECO:0000259" key="5">
    <source>
        <dbReference type="PROSITE" id="PS50208"/>
    </source>
</evidence>